<feature type="domain" description="Carrier" evidence="1">
    <location>
        <begin position="26"/>
        <end position="81"/>
    </location>
</feature>
<reference evidence="2 3" key="1">
    <citation type="journal article" date="2012" name="Stand. Genomic Sci.">
        <title>Genome sequence of the ocean sediment bacterium Saccharomonospora marina type strain (XMU15(T)).</title>
        <authorList>
            <person name="Klenk H.P."/>
            <person name="Lu M."/>
            <person name="Lucas S."/>
            <person name="Lapidus A."/>
            <person name="Copeland A."/>
            <person name="Pitluck S."/>
            <person name="Goodwin L.A."/>
            <person name="Han C."/>
            <person name="Tapia R."/>
            <person name="Brambilla E.M."/>
            <person name="Potter G."/>
            <person name="Land M."/>
            <person name="Ivanova N."/>
            <person name="Rohde M."/>
            <person name="Goker M."/>
            <person name="Detter J.C."/>
            <person name="Li W.J."/>
            <person name="Kyrpides N.C."/>
            <person name="Woyke T."/>
        </authorList>
    </citation>
    <scope>NUCLEOTIDE SEQUENCE [LARGE SCALE GENOMIC DNA]</scope>
    <source>
        <strain evidence="2 3">XMU15</strain>
    </source>
</reference>
<evidence type="ECO:0000313" key="3">
    <source>
        <dbReference type="Proteomes" id="UP000004926"/>
    </source>
</evidence>
<dbReference type="RefSeq" id="WP_009154250.1">
    <property type="nucleotide sequence ID" value="NZ_CM001439.1"/>
</dbReference>
<protein>
    <submittedName>
        <fullName evidence="2">Phosphopantetheine-containing protein</fullName>
    </submittedName>
</protein>
<proteinExistence type="predicted"/>
<organism evidence="2 3">
    <name type="scientific">Saccharomonospora marina XMU15</name>
    <dbReference type="NCBI Taxonomy" id="882083"/>
    <lineage>
        <taxon>Bacteria</taxon>
        <taxon>Bacillati</taxon>
        <taxon>Actinomycetota</taxon>
        <taxon>Actinomycetes</taxon>
        <taxon>Pseudonocardiales</taxon>
        <taxon>Pseudonocardiaceae</taxon>
        <taxon>Saccharomonospora</taxon>
    </lineage>
</organism>
<evidence type="ECO:0000313" key="2">
    <source>
        <dbReference type="EMBL" id="EHR50865.1"/>
    </source>
</evidence>
<dbReference type="Pfam" id="PF00550">
    <property type="entry name" value="PP-binding"/>
    <property type="match status" value="1"/>
</dbReference>
<dbReference type="EMBL" id="CM001439">
    <property type="protein sequence ID" value="EHR50865.1"/>
    <property type="molecule type" value="Genomic_DNA"/>
</dbReference>
<name>H5X0R9_9PSEU</name>
<dbReference type="InterPro" id="IPR009081">
    <property type="entry name" value="PP-bd_ACP"/>
</dbReference>
<dbReference type="OrthoDB" id="9810922at2"/>
<dbReference type="SUPFAM" id="SSF47336">
    <property type="entry name" value="ACP-like"/>
    <property type="match status" value="1"/>
</dbReference>
<dbReference type="HOGENOM" id="CLU_108696_21_0_11"/>
<keyword evidence="3" id="KW-1185">Reference proteome</keyword>
<sequence length="85" mass="9599">MTTTPLDPRRAREAVNEALLEIVPDADVASLGPDDELRQTLELDSMDFLAFARRLSESTGQPIDEYDYDRLTTVRACVDLLTSRR</sequence>
<dbReference type="Gene3D" id="1.10.1200.10">
    <property type="entry name" value="ACP-like"/>
    <property type="match status" value="1"/>
</dbReference>
<gene>
    <name evidence="2" type="ORF">SacmaDRAFT_2623</name>
</gene>
<dbReference type="STRING" id="882083.SacmaDRAFT_2623"/>
<dbReference type="AlphaFoldDB" id="H5X0R9"/>
<dbReference type="eggNOG" id="COG0236">
    <property type="taxonomic scope" value="Bacteria"/>
</dbReference>
<accession>H5X0R9</accession>
<dbReference type="Proteomes" id="UP000004926">
    <property type="component" value="Chromosome"/>
</dbReference>
<evidence type="ECO:0000259" key="1">
    <source>
        <dbReference type="Pfam" id="PF00550"/>
    </source>
</evidence>
<dbReference type="InterPro" id="IPR036736">
    <property type="entry name" value="ACP-like_sf"/>
</dbReference>